<accession>Q9K8X3</accession>
<dbReference type="GeneID" id="87598407"/>
<dbReference type="Pfam" id="PF01476">
    <property type="entry name" value="LysM"/>
    <property type="match status" value="1"/>
</dbReference>
<dbReference type="AlphaFoldDB" id="Q9K8X3"/>
<evidence type="ECO:0000313" key="3">
    <source>
        <dbReference type="EMBL" id="BAB06598.1"/>
    </source>
</evidence>
<dbReference type="KEGG" id="bha:BH2879"/>
<dbReference type="InterPro" id="IPR011105">
    <property type="entry name" value="Cell_wall_hydrolase_SleB"/>
</dbReference>
<dbReference type="HOGENOM" id="CLU_053345_1_2_9"/>
<dbReference type="eggNOG" id="COG1388">
    <property type="taxonomic scope" value="Bacteria"/>
</dbReference>
<evidence type="ECO:0000313" key="4">
    <source>
        <dbReference type="Proteomes" id="UP000001258"/>
    </source>
</evidence>
<dbReference type="EMBL" id="BA000004">
    <property type="protein sequence ID" value="BAB06598.1"/>
    <property type="molecule type" value="Genomic_DNA"/>
</dbReference>
<dbReference type="Gene3D" id="1.10.10.2520">
    <property type="entry name" value="Cell wall hydrolase SleB, domain 1"/>
    <property type="match status" value="1"/>
</dbReference>
<feature type="signal peptide" evidence="1">
    <location>
        <begin position="1"/>
        <end position="24"/>
    </location>
</feature>
<organism evidence="3 4">
    <name type="scientific">Halalkalibacterium halodurans (strain ATCC BAA-125 / DSM 18197 / FERM 7344 / JCM 9153 / C-125)</name>
    <name type="common">Bacillus halodurans</name>
    <dbReference type="NCBI Taxonomy" id="272558"/>
    <lineage>
        <taxon>Bacteria</taxon>
        <taxon>Bacillati</taxon>
        <taxon>Bacillota</taxon>
        <taxon>Bacilli</taxon>
        <taxon>Bacillales</taxon>
        <taxon>Bacillaceae</taxon>
        <taxon>Halalkalibacterium (ex Joshi et al. 2022)</taxon>
    </lineage>
</organism>
<gene>
    <name evidence="3" type="ordered locus">BH2879</name>
</gene>
<dbReference type="InterPro" id="IPR042047">
    <property type="entry name" value="SleB_dom1"/>
</dbReference>
<dbReference type="InterPro" id="IPR036779">
    <property type="entry name" value="LysM_dom_sf"/>
</dbReference>
<dbReference type="SUPFAM" id="SSF54106">
    <property type="entry name" value="LysM domain"/>
    <property type="match status" value="1"/>
</dbReference>
<feature type="chain" id="PRO_5004327970" evidence="1">
    <location>
        <begin position="25"/>
        <end position="195"/>
    </location>
</feature>
<dbReference type="OrthoDB" id="9785345at2"/>
<name>Q9K8X3_HALH5</name>
<dbReference type="GO" id="GO:0016787">
    <property type="term" value="F:hydrolase activity"/>
    <property type="evidence" value="ECO:0007669"/>
    <property type="project" value="InterPro"/>
</dbReference>
<dbReference type="RefSeq" id="WP_010899026.1">
    <property type="nucleotide sequence ID" value="NC_002570.2"/>
</dbReference>
<protein>
    <submittedName>
        <fullName evidence="3">Spore cortex-lytic enzyme</fullName>
    </submittedName>
</protein>
<dbReference type="PROSITE" id="PS51782">
    <property type="entry name" value="LYSM"/>
    <property type="match status" value="1"/>
</dbReference>
<feature type="domain" description="LysM" evidence="2">
    <location>
        <begin position="27"/>
        <end position="70"/>
    </location>
</feature>
<dbReference type="Gene3D" id="6.20.240.60">
    <property type="match status" value="1"/>
</dbReference>
<dbReference type="PIR" id="G84009">
    <property type="entry name" value="G84009"/>
</dbReference>
<dbReference type="SMART" id="SM00257">
    <property type="entry name" value="LysM"/>
    <property type="match status" value="1"/>
</dbReference>
<dbReference type="InterPro" id="IPR018392">
    <property type="entry name" value="LysM"/>
</dbReference>
<keyword evidence="1" id="KW-0732">Signal</keyword>
<evidence type="ECO:0000259" key="2">
    <source>
        <dbReference type="PROSITE" id="PS51782"/>
    </source>
</evidence>
<dbReference type="CDD" id="cd00118">
    <property type="entry name" value="LysM"/>
    <property type="match status" value="1"/>
</dbReference>
<keyword evidence="4" id="KW-1185">Reference proteome</keyword>
<dbReference type="Gene3D" id="3.10.350.10">
    <property type="entry name" value="LysM domain"/>
    <property type="match status" value="1"/>
</dbReference>
<dbReference type="Pfam" id="PF07486">
    <property type="entry name" value="Hydrolase_2"/>
    <property type="match status" value="1"/>
</dbReference>
<sequence length="195" mass="21712">MMKFVLLFSCIILSFTLFTNKAEASHSKHQVQSGDTLYLLSEQYGVPMEAIKRINERSSNTIYRGEQLTIPARVTASERDLLARLVHAEAEGEPYAGKVAVAVVVLNRVDHPSFPDNVTDVINEVNSGYYAFSPVQNGRIQRPANDEAKRAVDEALQFRGQGNGSLYFYNPKTATSPYVSTRQQTIVIGNHIFAK</sequence>
<dbReference type="Proteomes" id="UP000001258">
    <property type="component" value="Chromosome"/>
</dbReference>
<dbReference type="STRING" id="272558.gene:10728789"/>
<reference evidence="3 4" key="1">
    <citation type="journal article" date="2000" name="Nucleic Acids Res.">
        <title>Complete genome sequence of the alkaliphilic bacterium Bacillus halodurans and genomic sequence comparison with Bacillus subtilis.</title>
        <authorList>
            <person name="Takami H."/>
            <person name="Nakasone K."/>
            <person name="Takaki Y."/>
            <person name="Maeno G."/>
            <person name="Sasaki R."/>
            <person name="Masui N."/>
            <person name="Fuji F."/>
            <person name="Hirama C."/>
            <person name="Nakamura Y."/>
            <person name="Ogasawara N."/>
            <person name="Kuhara S."/>
            <person name="Horikoshi K."/>
        </authorList>
    </citation>
    <scope>NUCLEOTIDE SEQUENCE [LARGE SCALE GENOMIC DNA]</scope>
    <source>
        <strain evidence="4">ATCC BAA-125 / DSM 18197 / FERM 7344 / JCM 9153 / C-125</strain>
    </source>
</reference>
<proteinExistence type="predicted"/>
<evidence type="ECO:0000256" key="1">
    <source>
        <dbReference type="SAM" id="SignalP"/>
    </source>
</evidence>
<dbReference type="eggNOG" id="COG3773">
    <property type="taxonomic scope" value="Bacteria"/>
</dbReference>